<name>A0A2U8E6E4_9BACT</name>
<proteinExistence type="predicted"/>
<gene>
    <name evidence="2" type="ORF">CKA38_15005</name>
</gene>
<evidence type="ECO:0000313" key="3">
    <source>
        <dbReference type="Proteomes" id="UP000244896"/>
    </source>
</evidence>
<dbReference type="Proteomes" id="UP000244896">
    <property type="component" value="Chromosome"/>
</dbReference>
<evidence type="ECO:0000313" key="2">
    <source>
        <dbReference type="EMBL" id="AWI10391.1"/>
    </source>
</evidence>
<dbReference type="KEGG" id="elut:CKA38_15005"/>
<reference evidence="2 3" key="1">
    <citation type="journal article" date="2018" name="Syst. Appl. Microbiol.">
        <title>Ereboglobus luteus gen. nov. sp. nov. from cockroach guts, and new insights into the oxygen relationship of the genera Opitutus and Didymococcus (Verrucomicrobia: Opitutaceae).</title>
        <authorList>
            <person name="Tegtmeier D."/>
            <person name="Belitz A."/>
            <person name="Radek R."/>
            <person name="Heimerl T."/>
            <person name="Brune A."/>
        </authorList>
    </citation>
    <scope>NUCLEOTIDE SEQUENCE [LARGE SCALE GENOMIC DNA]</scope>
    <source>
        <strain evidence="2 3">Ho45</strain>
    </source>
</reference>
<protein>
    <submittedName>
        <fullName evidence="2">Uncharacterized protein</fullName>
    </submittedName>
</protein>
<dbReference type="EMBL" id="CP023004">
    <property type="protein sequence ID" value="AWI10391.1"/>
    <property type="molecule type" value="Genomic_DNA"/>
</dbReference>
<sequence length="198" mass="21780">MSSLVFAQQEQTDKATKATDEFAARFFDEANIRDYIAKVDTLIEQAESTVFASSEEMKDKIPGITTANGIKIAYSIRSNPDVGEVHHVSISRTPQYLATAFGTNLVGLFAERTGFVFPPAAYEVSQNNVYHAIWLVPVATLTEDKAAITQRREKNRKLEDPKKIFINAVKNGVTLQKQSKGAASKPANASPTTRKKQG</sequence>
<keyword evidence="3" id="KW-1185">Reference proteome</keyword>
<evidence type="ECO:0000256" key="1">
    <source>
        <dbReference type="SAM" id="MobiDB-lite"/>
    </source>
</evidence>
<organism evidence="2 3">
    <name type="scientific">Ereboglobus luteus</name>
    <dbReference type="NCBI Taxonomy" id="1796921"/>
    <lineage>
        <taxon>Bacteria</taxon>
        <taxon>Pseudomonadati</taxon>
        <taxon>Verrucomicrobiota</taxon>
        <taxon>Opitutia</taxon>
        <taxon>Opitutales</taxon>
        <taxon>Opitutaceae</taxon>
        <taxon>Ereboglobus</taxon>
    </lineage>
</organism>
<feature type="region of interest" description="Disordered" evidence="1">
    <location>
        <begin position="176"/>
        <end position="198"/>
    </location>
</feature>
<dbReference type="AlphaFoldDB" id="A0A2U8E6E4"/>
<feature type="compositionally biased region" description="Polar residues" evidence="1">
    <location>
        <begin position="176"/>
        <end position="192"/>
    </location>
</feature>
<accession>A0A2U8E6E4</accession>